<evidence type="ECO:0000256" key="6">
    <source>
        <dbReference type="ARBA" id="ARBA00012663"/>
    </source>
</evidence>
<name>H2NV62_PONAB</name>
<dbReference type="Pfam" id="PF00728">
    <property type="entry name" value="Glyco_hydro_20"/>
    <property type="match status" value="1"/>
</dbReference>
<dbReference type="Ensembl" id="ENSPPYT00000010247.2">
    <property type="protein sequence ID" value="ENSPPYP00000009855.2"/>
    <property type="gene ID" value="ENSPPYG00000008779.2"/>
</dbReference>
<comment type="subcellular location">
    <subcellularLocation>
        <location evidence="3">Cytoplasm</location>
    </subcellularLocation>
    <subcellularLocation>
        <location evidence="13">Extracellular vesicle</location>
    </subcellularLocation>
    <subcellularLocation>
        <location evidence="2">Nucleus</location>
    </subcellularLocation>
</comment>
<reference evidence="22 23" key="1">
    <citation type="submission" date="2008-02" db="EMBL/GenBank/DDBJ databases">
        <title>A 6x draft sequence assembly of the Pongo pygmaeus abelii genome.</title>
        <authorList>
            <person name="Wilson R.K."/>
            <person name="Mardis E."/>
        </authorList>
    </citation>
    <scope>NUCLEOTIDE SEQUENCE [LARGE SCALE GENOMIC DNA]</scope>
</reference>
<dbReference type="GeneTree" id="ENSGT00390000014852"/>
<reference evidence="22" key="3">
    <citation type="submission" date="2025-05" db="UniProtKB">
        <authorList>
            <consortium name="Ensembl"/>
        </authorList>
    </citation>
    <scope>IDENTIFICATION</scope>
</reference>
<feature type="region of interest" description="Disordered" evidence="19">
    <location>
        <begin position="424"/>
        <end position="443"/>
    </location>
</feature>
<dbReference type="InterPro" id="IPR017853">
    <property type="entry name" value="GH"/>
</dbReference>
<dbReference type="InterPro" id="IPR015883">
    <property type="entry name" value="Glyco_hydro_20_cat"/>
</dbReference>
<keyword evidence="23" id="KW-1185">Reference proteome</keyword>
<feature type="domain" description="Glycoside hydrolase family 20 catalytic" evidence="20">
    <location>
        <begin position="63"/>
        <end position="205"/>
    </location>
</feature>
<evidence type="ECO:0000256" key="11">
    <source>
        <dbReference type="ARBA" id="ARBA00023295"/>
    </source>
</evidence>
<dbReference type="EMBL" id="NDHI03003285">
    <property type="protein sequence ID" value="PNJ87443.1"/>
    <property type="molecule type" value="Genomic_DNA"/>
</dbReference>
<sequence length="586" mass="63678">MSGSTPFKMRLVHLDLKGAPPKVSYLSEIFPLFRALGANGLLIEYEDMFPYEGPLRLLRAKYAYSPSEIKEILHLAGLNELEVIPLVQTFGHMEFVLKHAAFAHLREVGPFPCTLNPHEEESLALVGAMIDQVLELHPGAQWLHVGCDELYYLGEGEASRRWLQQEQNSAGKLCLSHMRAVASHVKARRPSVTPLVWDDMLRDLPEDQLAASGVPQLVEPVLWDYAADLDVHGKVLLMQKYRRCGFPRLWAASAFKGATGPSQAVPPVEHHLRNHVQWLQVAGSGPTDSLQGIILTGWQRYDHYSVLCELLPAGVPSLAACLQLLLRGGFDEDVKAKVENLLGISSLEITDAVRQAPCSPPRPLPPLPFPRPWRQPFSAGLSAGRGPALSLAATSLPLSHKSASICAALWTRCWRATGMSLAGSAPTTAGGSSSTRSWFSTSSPQCSASWRSGAPSCRSWRLPCSWLSTRMPWRSGWRKTCTPACSSCKLCCRTSARYPPPRCHRPALAGMLLRTPEGRAHARGLLLGAGGALHCQLLAWAIGAHVGIVPSGPAVSRPHSVPEDPGEPLGETLENTEGSSTGRPAL</sequence>
<dbReference type="Proteomes" id="UP000001595">
    <property type="component" value="Chromosome 17"/>
</dbReference>
<evidence type="ECO:0000256" key="17">
    <source>
        <dbReference type="ARBA" id="ARBA00079523"/>
    </source>
</evidence>
<dbReference type="GO" id="GO:0004563">
    <property type="term" value="F:beta-N-acetylhexosaminidase activity"/>
    <property type="evidence" value="ECO:0007669"/>
    <property type="project" value="UniProtKB-EC"/>
</dbReference>
<dbReference type="PANTHER" id="PTHR21040">
    <property type="entry name" value="BCDNA.GH04120"/>
    <property type="match status" value="1"/>
</dbReference>
<dbReference type="eggNOG" id="ENOG502QRCP">
    <property type="taxonomic scope" value="Eukaryota"/>
</dbReference>
<accession>H2NV62</accession>
<protein>
    <recommendedName>
        <fullName evidence="15">Hexosaminidase D</fullName>
        <ecNumber evidence="6">3.2.1.52</ecNumber>
    </recommendedName>
    <alternativeName>
        <fullName evidence="12">Beta-N-acetylhexosaminidase</fullName>
    </alternativeName>
    <alternativeName>
        <fullName evidence="16">Beta-hexosaminidase D</fullName>
    </alternativeName>
    <alternativeName>
        <fullName evidence="17">Hexosaminidase domain-containing protein</fullName>
    </alternativeName>
    <alternativeName>
        <fullName evidence="18">N-acetyl-beta-galactosaminidase</fullName>
    </alternativeName>
</protein>
<dbReference type="SUPFAM" id="SSF51445">
    <property type="entry name" value="(Trans)glycosidases"/>
    <property type="match status" value="1"/>
</dbReference>
<dbReference type="GO" id="GO:1903561">
    <property type="term" value="C:extracellular vesicle"/>
    <property type="evidence" value="ECO:0007669"/>
    <property type="project" value="UniProtKB-SubCell"/>
</dbReference>
<feature type="compositionally biased region" description="Polar residues" evidence="19">
    <location>
        <begin position="573"/>
        <end position="586"/>
    </location>
</feature>
<accession>A0A2J8XZL1</accession>
<evidence type="ECO:0000256" key="10">
    <source>
        <dbReference type="ARBA" id="ARBA00023242"/>
    </source>
</evidence>
<gene>
    <name evidence="22" type="primary">HEXD</name>
    <name evidence="21" type="ORF">CR201_G0021215</name>
</gene>
<dbReference type="OMA" id="WRSPCSW"/>
<evidence type="ECO:0000256" key="5">
    <source>
        <dbReference type="ARBA" id="ARBA00011748"/>
    </source>
</evidence>
<dbReference type="GO" id="GO:0005737">
    <property type="term" value="C:cytoplasm"/>
    <property type="evidence" value="ECO:0007669"/>
    <property type="project" value="UniProtKB-SubCell"/>
</dbReference>
<evidence type="ECO:0000256" key="9">
    <source>
        <dbReference type="ARBA" id="ARBA00023157"/>
    </source>
</evidence>
<comment type="subunit">
    <text evidence="5">Homodimer; disulfide-linked.</text>
</comment>
<dbReference type="HOGENOM" id="CLU_019666_1_1_1"/>
<dbReference type="CDD" id="cd06565">
    <property type="entry name" value="GH20_GcnA-like"/>
    <property type="match status" value="1"/>
</dbReference>
<evidence type="ECO:0000256" key="3">
    <source>
        <dbReference type="ARBA" id="ARBA00004496"/>
    </source>
</evidence>
<evidence type="ECO:0000256" key="19">
    <source>
        <dbReference type="SAM" id="MobiDB-lite"/>
    </source>
</evidence>
<keyword evidence="10" id="KW-0539">Nucleus</keyword>
<evidence type="ECO:0000313" key="23">
    <source>
        <dbReference type="Proteomes" id="UP000001595"/>
    </source>
</evidence>
<evidence type="ECO:0000256" key="16">
    <source>
        <dbReference type="ARBA" id="ARBA00077169"/>
    </source>
</evidence>
<dbReference type="PANTHER" id="PTHR21040:SF6">
    <property type="entry name" value="HEXOSAMINIDASE D"/>
    <property type="match status" value="1"/>
</dbReference>
<evidence type="ECO:0000256" key="14">
    <source>
        <dbReference type="ARBA" id="ARBA00056985"/>
    </source>
</evidence>
<evidence type="ECO:0000256" key="15">
    <source>
        <dbReference type="ARBA" id="ARBA00070154"/>
    </source>
</evidence>
<dbReference type="InterPro" id="IPR038901">
    <property type="entry name" value="HEXDC-like"/>
</dbReference>
<reference evidence="21" key="2">
    <citation type="submission" date="2017-12" db="EMBL/GenBank/DDBJ databases">
        <title>High-resolution comparative analysis of great ape genomes.</title>
        <authorList>
            <person name="Pollen A."/>
            <person name="Hastie A."/>
            <person name="Hormozdiari F."/>
            <person name="Dougherty M."/>
            <person name="Liu R."/>
            <person name="Chaisson M."/>
            <person name="Hoppe E."/>
            <person name="Hill C."/>
            <person name="Pang A."/>
            <person name="Hillier L."/>
            <person name="Baker C."/>
            <person name="Armstrong J."/>
            <person name="Shendure J."/>
            <person name="Paten B."/>
            <person name="Wilson R."/>
            <person name="Chao H."/>
            <person name="Schneider V."/>
            <person name="Ventura M."/>
            <person name="Kronenberg Z."/>
            <person name="Murali S."/>
            <person name="Gordon D."/>
            <person name="Cantsilieris S."/>
            <person name="Munson K."/>
            <person name="Nelson B."/>
            <person name="Raja A."/>
            <person name="Underwood J."/>
            <person name="Diekhans M."/>
            <person name="Fiddes I."/>
            <person name="Haussler D."/>
            <person name="Eichler E."/>
        </authorList>
    </citation>
    <scope>NUCLEOTIDE SEQUENCE [LARGE SCALE GENOMIC DNA]</scope>
    <source>
        <strain evidence="21">Susie</strain>
    </source>
</reference>
<evidence type="ECO:0000256" key="2">
    <source>
        <dbReference type="ARBA" id="ARBA00004123"/>
    </source>
</evidence>
<dbReference type="FunFam" id="3.20.20.80:FF:000068">
    <property type="entry name" value="hexosaminidase D isoform X1"/>
    <property type="match status" value="1"/>
</dbReference>
<feature type="region of interest" description="Disordered" evidence="19">
    <location>
        <begin position="554"/>
        <end position="586"/>
    </location>
</feature>
<evidence type="ECO:0000259" key="20">
    <source>
        <dbReference type="Pfam" id="PF00728"/>
    </source>
</evidence>
<proteinExistence type="inferred from homology"/>
<dbReference type="OrthoDB" id="47475at2759"/>
<evidence type="ECO:0000256" key="1">
    <source>
        <dbReference type="ARBA" id="ARBA00001231"/>
    </source>
</evidence>
<evidence type="ECO:0000256" key="7">
    <source>
        <dbReference type="ARBA" id="ARBA00022490"/>
    </source>
</evidence>
<evidence type="ECO:0000256" key="12">
    <source>
        <dbReference type="ARBA" id="ARBA00030512"/>
    </source>
</evidence>
<evidence type="ECO:0000256" key="4">
    <source>
        <dbReference type="ARBA" id="ARBA00006285"/>
    </source>
</evidence>
<evidence type="ECO:0000313" key="21">
    <source>
        <dbReference type="EMBL" id="PNJ87443.1"/>
    </source>
</evidence>
<comment type="catalytic activity">
    <reaction evidence="1">
        <text>Hydrolysis of terminal non-reducing N-acetyl-D-hexosamine residues in N-acetyl-beta-D-hexosaminides.</text>
        <dbReference type="EC" id="3.2.1.52"/>
    </reaction>
</comment>
<evidence type="ECO:0000256" key="13">
    <source>
        <dbReference type="ARBA" id="ARBA00034305"/>
    </source>
</evidence>
<evidence type="ECO:0000256" key="18">
    <source>
        <dbReference type="ARBA" id="ARBA00081277"/>
    </source>
</evidence>
<dbReference type="EC" id="3.2.1.52" evidence="6"/>
<comment type="function">
    <text evidence="14">Has hexosaminidase activity. Responsible for the cleavage of the monosaccharides N-acetylglucosamine (GlcNAc) and N-acetylgalactosamine (GalNAc) from cellular substrates. Has a preference for galactosaminide over glucosaminide substrates.</text>
</comment>
<keyword evidence="9" id="KW-1015">Disulfide bond</keyword>
<organism evidence="22 23">
    <name type="scientific">Pongo abelii</name>
    <name type="common">Sumatran orangutan</name>
    <name type="synonym">Pongo pygmaeus abelii</name>
    <dbReference type="NCBI Taxonomy" id="9601"/>
    <lineage>
        <taxon>Eukaryota</taxon>
        <taxon>Metazoa</taxon>
        <taxon>Chordata</taxon>
        <taxon>Craniata</taxon>
        <taxon>Vertebrata</taxon>
        <taxon>Euteleostomi</taxon>
        <taxon>Mammalia</taxon>
        <taxon>Eutheria</taxon>
        <taxon>Euarchontoglires</taxon>
        <taxon>Primates</taxon>
        <taxon>Haplorrhini</taxon>
        <taxon>Catarrhini</taxon>
        <taxon>Hominidae</taxon>
        <taxon>Pongo</taxon>
    </lineage>
</organism>
<dbReference type="GO" id="GO:0005634">
    <property type="term" value="C:nucleus"/>
    <property type="evidence" value="ECO:0007669"/>
    <property type="project" value="UniProtKB-SubCell"/>
</dbReference>
<comment type="similarity">
    <text evidence="4">Belongs to the glycosyl hydrolase 20 family.</text>
</comment>
<dbReference type="AlphaFoldDB" id="H2NV62"/>
<evidence type="ECO:0000256" key="8">
    <source>
        <dbReference type="ARBA" id="ARBA00022801"/>
    </source>
</evidence>
<keyword evidence="8" id="KW-0378">Hydrolase</keyword>
<dbReference type="GO" id="GO:0005975">
    <property type="term" value="P:carbohydrate metabolic process"/>
    <property type="evidence" value="ECO:0007669"/>
    <property type="project" value="InterPro"/>
</dbReference>
<dbReference type="Gene3D" id="3.20.20.80">
    <property type="entry name" value="Glycosidases"/>
    <property type="match status" value="1"/>
</dbReference>
<evidence type="ECO:0000313" key="22">
    <source>
        <dbReference type="Ensembl" id="ENSPPYP00000009855.2"/>
    </source>
</evidence>
<keyword evidence="11" id="KW-0326">Glycosidase</keyword>
<keyword evidence="7" id="KW-0963">Cytoplasm</keyword>